<sequence>MSAPDYRPEFLAALDLLAKASALMLAEGRSPPVLVGGAVVEFDTLGAITSGDLDLVSADDLALDRALKTVGFRREDRPGRRLGGYFHPDIPIAVDCVSSRYYDGLGDRKRIRFIGMPSGDVLMAPIEEIIIDRYGQWEASDRRDAELADQLRALMALAVGLDETYVKRRILQDIGTEPDFGALATPSPRKGETP</sequence>
<evidence type="ECO:0008006" key="3">
    <source>
        <dbReference type="Google" id="ProtNLM"/>
    </source>
</evidence>
<protein>
    <recommendedName>
        <fullName evidence="3">Nucleotidyltransferase family protein</fullName>
    </recommendedName>
</protein>
<evidence type="ECO:0000313" key="1">
    <source>
        <dbReference type="EMBL" id="NGM23573.1"/>
    </source>
</evidence>
<proteinExistence type="predicted"/>
<name>A0A6M1LU79_9PROT</name>
<dbReference type="EMBL" id="JAAIKB010000016">
    <property type="protein sequence ID" value="NGM23573.1"/>
    <property type="molecule type" value="Genomic_DNA"/>
</dbReference>
<dbReference type="Proteomes" id="UP000475385">
    <property type="component" value="Unassembled WGS sequence"/>
</dbReference>
<evidence type="ECO:0000313" key="2">
    <source>
        <dbReference type="Proteomes" id="UP000475385"/>
    </source>
</evidence>
<organism evidence="1 2">
    <name type="scientific">Falsiroseomonas algicola</name>
    <dbReference type="NCBI Taxonomy" id="2716930"/>
    <lineage>
        <taxon>Bacteria</taxon>
        <taxon>Pseudomonadati</taxon>
        <taxon>Pseudomonadota</taxon>
        <taxon>Alphaproteobacteria</taxon>
        <taxon>Acetobacterales</taxon>
        <taxon>Roseomonadaceae</taxon>
        <taxon>Falsiroseomonas</taxon>
    </lineage>
</organism>
<accession>A0A6M1LU79</accession>
<dbReference type="RefSeq" id="WP_164697491.1">
    <property type="nucleotide sequence ID" value="NZ_JAAIKB010000016.1"/>
</dbReference>
<keyword evidence="2" id="KW-1185">Reference proteome</keyword>
<dbReference type="AlphaFoldDB" id="A0A6M1LU79"/>
<gene>
    <name evidence="1" type="ORF">G3576_26405</name>
</gene>
<reference evidence="1 2" key="1">
    <citation type="submission" date="2020-03" db="EMBL/GenBank/DDBJ databases">
        <title>Roseomonas stagni sp. nov., isolated from pond water in Japan.</title>
        <authorList>
            <person name="Furuhata K."/>
            <person name="Miyamoto H."/>
            <person name="Goto K."/>
        </authorList>
    </citation>
    <scope>NUCLEOTIDE SEQUENCE [LARGE SCALE GENOMIC DNA]</scope>
    <source>
        <strain evidence="1 2">PeD5</strain>
    </source>
</reference>
<comment type="caution">
    <text evidence="1">The sequence shown here is derived from an EMBL/GenBank/DDBJ whole genome shotgun (WGS) entry which is preliminary data.</text>
</comment>